<dbReference type="InterPro" id="IPR036869">
    <property type="entry name" value="J_dom_sf"/>
</dbReference>
<feature type="region of interest" description="Disordered" evidence="2">
    <location>
        <begin position="46"/>
        <end position="66"/>
    </location>
</feature>
<dbReference type="EMBL" id="CP126211">
    <property type="protein sequence ID" value="WIA12678.1"/>
    <property type="molecule type" value="Genomic_DNA"/>
</dbReference>
<evidence type="ECO:0000313" key="4">
    <source>
        <dbReference type="Proteomes" id="UP001244341"/>
    </source>
</evidence>
<evidence type="ECO:0000256" key="2">
    <source>
        <dbReference type="SAM" id="MobiDB-lite"/>
    </source>
</evidence>
<evidence type="ECO:0008006" key="5">
    <source>
        <dbReference type="Google" id="ProtNLM"/>
    </source>
</evidence>
<feature type="compositionally biased region" description="Basic and acidic residues" evidence="2">
    <location>
        <begin position="50"/>
        <end position="62"/>
    </location>
</feature>
<accession>A0ABY8TYZ8</accession>
<keyword evidence="1" id="KW-0175">Coiled coil</keyword>
<evidence type="ECO:0000256" key="1">
    <source>
        <dbReference type="SAM" id="Coils"/>
    </source>
</evidence>
<dbReference type="Gene3D" id="1.10.287.110">
    <property type="entry name" value="DnaJ domain"/>
    <property type="match status" value="1"/>
</dbReference>
<feature type="coiled-coil region" evidence="1">
    <location>
        <begin position="119"/>
        <end position="146"/>
    </location>
</feature>
<gene>
    <name evidence="3" type="ORF">OEZ85_006319</name>
</gene>
<keyword evidence="4" id="KW-1185">Reference proteome</keyword>
<organism evidence="3 4">
    <name type="scientific">Tetradesmus obliquus</name>
    <name type="common">Green alga</name>
    <name type="synonym">Acutodesmus obliquus</name>
    <dbReference type="NCBI Taxonomy" id="3088"/>
    <lineage>
        <taxon>Eukaryota</taxon>
        <taxon>Viridiplantae</taxon>
        <taxon>Chlorophyta</taxon>
        <taxon>core chlorophytes</taxon>
        <taxon>Chlorophyceae</taxon>
        <taxon>CS clade</taxon>
        <taxon>Sphaeropleales</taxon>
        <taxon>Scenedesmaceae</taxon>
        <taxon>Tetradesmus</taxon>
    </lineage>
</organism>
<evidence type="ECO:0000313" key="3">
    <source>
        <dbReference type="EMBL" id="WIA12678.1"/>
    </source>
</evidence>
<name>A0ABY8TYZ8_TETOB</name>
<reference evidence="3 4" key="1">
    <citation type="submission" date="2023-05" db="EMBL/GenBank/DDBJ databases">
        <title>A 100% complete, gapless, phased diploid assembly of the Scenedesmus obliquus UTEX 3031 genome.</title>
        <authorList>
            <person name="Biondi T.C."/>
            <person name="Hanschen E.R."/>
            <person name="Kwon T."/>
            <person name="Eng W."/>
            <person name="Kruse C.P.S."/>
            <person name="Koehler S.I."/>
            <person name="Kunde Y."/>
            <person name="Gleasner C.D."/>
            <person name="You Mak K.T."/>
            <person name="Polle J."/>
            <person name="Hovde B.T."/>
            <person name="Starkenburg S.R."/>
        </authorList>
    </citation>
    <scope>NUCLEOTIDE SEQUENCE [LARGE SCALE GENOMIC DNA]</scope>
    <source>
        <strain evidence="3 4">DOE0152z</strain>
    </source>
</reference>
<protein>
    <recommendedName>
        <fullName evidence="5">J domain-containing protein</fullName>
    </recommendedName>
</protein>
<feature type="coiled-coil region" evidence="1">
    <location>
        <begin position="258"/>
        <end position="285"/>
    </location>
</feature>
<dbReference type="Proteomes" id="UP001244341">
    <property type="component" value="Chromosome 4b"/>
</dbReference>
<proteinExistence type="predicted"/>
<sequence length="381" mass="41925">MGQVLRQLAELQAGMPEDTYAWRTYSSQVLLKAVKDVAAQLIATSSPADGDARSPADGETRSRATAPAEADWRGCLQLLAECNRPLIEALQLALDSGKNDVATDLLALEQELYVMEYRAKSTQERLQRVQQMQRTLRQRSDRLDRQATAAAVAAEEEACELDGLLTAVDRLKSAVLLARGCDAQAEAQALSSLGHLYKVSAAILNPLLVPRTAAAGAAVADTLPPRSAEERSHDAFMRVLRLFESLPNKISLVMEDWYREARDSVSEYQASKAAAEEKLKEADRAPIREALDAELEALSAAASKGWAELIKHCYSKHPPLNEANRLAPDTVFDADHGKELLKRAILAYHPDKQGASGVELSWKVLAEEITKQLTDKYEYFK</sequence>